<evidence type="ECO:0000256" key="1">
    <source>
        <dbReference type="SAM" id="Coils"/>
    </source>
</evidence>
<name>A0A3L8GGH9_STRIN</name>
<comment type="caution">
    <text evidence="2">The sequence shown here is derived from an EMBL/GenBank/DDBJ whole genome shotgun (WGS) entry which is preliminary data.</text>
</comment>
<gene>
    <name evidence="2" type="ORF">DIY07_02665</name>
</gene>
<dbReference type="Proteomes" id="UP000269148">
    <property type="component" value="Unassembled WGS sequence"/>
</dbReference>
<keyword evidence="1" id="KW-0175">Coiled coil</keyword>
<dbReference type="RefSeq" id="WP_046388537.1">
    <property type="nucleotide sequence ID" value="NZ_QLQC01000029.1"/>
</dbReference>
<protein>
    <recommendedName>
        <fullName evidence="4">DUF3847 domain-containing protein</fullName>
    </recommendedName>
</protein>
<sequence>MAKKVTSQDLKKKLQKGEEEVLKLKEQEKTIREKIQTQMLKNRELQAEYVTLLMVENDKSLDDLEDLLLKEVVEGSD</sequence>
<dbReference type="EMBL" id="QLQD01000028">
    <property type="protein sequence ID" value="RLU58051.1"/>
    <property type="molecule type" value="Genomic_DNA"/>
</dbReference>
<evidence type="ECO:0000313" key="2">
    <source>
        <dbReference type="EMBL" id="RLU58051.1"/>
    </source>
</evidence>
<evidence type="ECO:0000313" key="3">
    <source>
        <dbReference type="Proteomes" id="UP000269148"/>
    </source>
</evidence>
<evidence type="ECO:0008006" key="4">
    <source>
        <dbReference type="Google" id="ProtNLM"/>
    </source>
</evidence>
<reference evidence="2 3" key="1">
    <citation type="submission" date="2018-06" db="EMBL/GenBank/DDBJ databases">
        <title>Mutators as drivers of adaptation in pathogenic bacteria and a risk factor for host jumps and vaccine escape.</title>
        <authorList>
            <person name="Barnes A.C."/>
            <person name="Silayeva O."/>
        </authorList>
    </citation>
    <scope>NUCLEOTIDE SEQUENCE [LARGE SCALE GENOMIC DNA]</scope>
    <source>
        <strain evidence="2 3">QMA0445</strain>
    </source>
</reference>
<proteinExistence type="predicted"/>
<accession>A0A3L8GGH9</accession>
<organism evidence="2 3">
    <name type="scientific">Streptococcus iniae</name>
    <name type="common">Streptococcus shiloi</name>
    <dbReference type="NCBI Taxonomy" id="1346"/>
    <lineage>
        <taxon>Bacteria</taxon>
        <taxon>Bacillati</taxon>
        <taxon>Bacillota</taxon>
        <taxon>Bacilli</taxon>
        <taxon>Lactobacillales</taxon>
        <taxon>Streptococcaceae</taxon>
        <taxon>Streptococcus</taxon>
    </lineage>
</organism>
<dbReference type="AlphaFoldDB" id="A0A3L8GGH9"/>
<feature type="coiled-coil region" evidence="1">
    <location>
        <begin position="7"/>
        <end position="34"/>
    </location>
</feature>